<feature type="region of interest" description="Disordered" evidence="2">
    <location>
        <begin position="277"/>
        <end position="313"/>
    </location>
</feature>
<dbReference type="SUPFAM" id="SSF47473">
    <property type="entry name" value="EF-hand"/>
    <property type="match status" value="1"/>
</dbReference>
<feature type="compositionally biased region" description="Low complexity" evidence="2">
    <location>
        <begin position="92"/>
        <end position="114"/>
    </location>
</feature>
<feature type="region of interest" description="Disordered" evidence="2">
    <location>
        <begin position="2115"/>
        <end position="2134"/>
    </location>
</feature>
<feature type="compositionally biased region" description="Acidic residues" evidence="2">
    <location>
        <begin position="2120"/>
        <end position="2134"/>
    </location>
</feature>
<evidence type="ECO:0000313" key="6">
    <source>
        <dbReference type="Proteomes" id="UP001165160"/>
    </source>
</evidence>
<dbReference type="PANTHER" id="PTHR13018">
    <property type="entry name" value="PROBABLE MEMBRANE PROTEIN DUF221-RELATED"/>
    <property type="match status" value="1"/>
</dbReference>
<evidence type="ECO:0000256" key="3">
    <source>
        <dbReference type="SAM" id="Phobius"/>
    </source>
</evidence>
<feature type="transmembrane region" description="Helical" evidence="3">
    <location>
        <begin position="1062"/>
        <end position="1082"/>
    </location>
</feature>
<keyword evidence="6" id="KW-1185">Reference proteome</keyword>
<keyword evidence="3" id="KW-1133">Transmembrane helix</keyword>
<feature type="region of interest" description="Disordered" evidence="2">
    <location>
        <begin position="1445"/>
        <end position="1505"/>
    </location>
</feature>
<feature type="transmembrane region" description="Helical" evidence="3">
    <location>
        <begin position="905"/>
        <end position="926"/>
    </location>
</feature>
<dbReference type="PROSITE" id="PS50222">
    <property type="entry name" value="EF_HAND_2"/>
    <property type="match status" value="1"/>
</dbReference>
<organism evidence="5 6">
    <name type="scientific">Triparma verrucosa</name>
    <dbReference type="NCBI Taxonomy" id="1606542"/>
    <lineage>
        <taxon>Eukaryota</taxon>
        <taxon>Sar</taxon>
        <taxon>Stramenopiles</taxon>
        <taxon>Ochrophyta</taxon>
        <taxon>Bolidophyceae</taxon>
        <taxon>Parmales</taxon>
        <taxon>Triparmaceae</taxon>
        <taxon>Triparma</taxon>
    </lineage>
</organism>
<feature type="domain" description="EF-hand" evidence="4">
    <location>
        <begin position="1251"/>
        <end position="1286"/>
    </location>
</feature>
<proteinExistence type="predicted"/>
<feature type="compositionally biased region" description="Basic and acidic residues" evidence="2">
    <location>
        <begin position="1760"/>
        <end position="1771"/>
    </location>
</feature>
<feature type="transmembrane region" description="Helical" evidence="3">
    <location>
        <begin position="1021"/>
        <end position="1041"/>
    </location>
</feature>
<evidence type="ECO:0000256" key="2">
    <source>
        <dbReference type="SAM" id="MobiDB-lite"/>
    </source>
</evidence>
<dbReference type="GO" id="GO:0005509">
    <property type="term" value="F:calcium ion binding"/>
    <property type="evidence" value="ECO:0007669"/>
    <property type="project" value="InterPro"/>
</dbReference>
<evidence type="ECO:0000256" key="1">
    <source>
        <dbReference type="ARBA" id="ARBA00022837"/>
    </source>
</evidence>
<feature type="region of interest" description="Disordered" evidence="2">
    <location>
        <begin position="1338"/>
        <end position="1359"/>
    </location>
</feature>
<protein>
    <recommendedName>
        <fullName evidence="4">EF-hand domain-containing protein</fullName>
    </recommendedName>
</protein>
<gene>
    <name evidence="5" type="ORF">TrVE_jg4827</name>
</gene>
<feature type="transmembrane region" description="Helical" evidence="3">
    <location>
        <begin position="391"/>
        <end position="411"/>
    </location>
</feature>
<feature type="transmembrane region" description="Helical" evidence="3">
    <location>
        <begin position="761"/>
        <end position="784"/>
    </location>
</feature>
<dbReference type="Pfam" id="PF13833">
    <property type="entry name" value="EF-hand_8"/>
    <property type="match status" value="1"/>
</dbReference>
<accession>A0A9W7EZJ9</accession>
<feature type="region of interest" description="Disordered" evidence="2">
    <location>
        <begin position="197"/>
        <end position="218"/>
    </location>
</feature>
<feature type="compositionally biased region" description="Basic and acidic residues" evidence="2">
    <location>
        <begin position="304"/>
        <end position="313"/>
    </location>
</feature>
<feature type="compositionally biased region" description="Polar residues" evidence="2">
    <location>
        <begin position="1457"/>
        <end position="1486"/>
    </location>
</feature>
<dbReference type="PROSITE" id="PS00018">
    <property type="entry name" value="EF_HAND_1"/>
    <property type="match status" value="2"/>
</dbReference>
<keyword evidence="3" id="KW-0472">Membrane</keyword>
<sequence length="2269" mass="252413">MPSVTLLNVASLDKGFDKPTRPYVTAHLGKTKLGKSSILFEASDRSESLWKWLEDDDTRVFSFTKSDVDHIDEDTDDSDEEYSKDSDDESEITTSTVSSPTSSDSSVSTQTSASSTVRPEISLSVYHSQSHRKSKFLGYAIISIQEILDLDPGIILKKSLPLQPKRGQSHKHVGGHIEFNIQSGSIHELLSKILKDDGENSSSNILKKSQANRTRNQQMSEKIDSLLDTHWNKLESKAAERVDKQLVEKGLVTIVEPKTTVMSYIEQVMTGINAYNRSSSKAKRSSSRASTDSKDEEVTEINAEESRPTPAEARRDRLVQAGARLQLLNKGVKERKEAEWQAEKLGDKMKSWLVYNEDDISKNKMYPITASTATLSEFGIAVSLHFRLITWLQRLCLIIGGAGIYLTFLTWESYVTYEDSYTSSDLSVLLRFSVLSFKESSDGVSDVYAWVVSAQTVITVIGMTVIRVLVRRETQRVKDTTETSADYAVEISGLPKKYLTGDPSKHSLKKKDSKKKHFKKKKHKHKKKNKKGRHDDSDEEEEQELTAQDVSDHFSLFGPVVHVALSFDVKKFWDLVHARNAIKERIERVHQQRSVRVTSGGDIKSKSKAVSKLEKRLNGIYKELAICNKKIRRMDMGQNYNPEMDSNIEIPTGCCTFDKSTNHRFKTTGKAYVMFRYKKDADRCIEVLNKSPVSFLRDLRAGVSNSDAGNNLMRMMKSANQSKHKVSPWVGKIRVKRPSEPQDIIWKNLEYDMGDRRLRNFVMWSSILPLVLLGFFVTCTISLLKLKLNEQCGNEETETDVVSLVPFLDTLVDQIYPDSSSSDWFCGNGLVYIITGLTSILISLINLLLSKLVIWLSRRLEKSHLKSSIQGKVVLRVSLVQYFNTCVSLLVTYNTPQAWSDEGNLIDSAVLFVMLSITQPLVTLFMKTKWFPLIQSLKRKRAMTTKELNDAFMPPPYEIERRYANIVCTFMTSIFFLPLVPVTPIIAFLALLVNYQVDKYLLLRTCNSKTLLYLGSHGAEMAVAFCAPIIIITSVAGFLIMSSTYNSESTDDFLKGLEAQAIKPYSIVVWVVVLLHITLPLWRGPVISWLEREREQLKRDVEDGRYSTSNLCKCCPRYLCCRKCCKKEPEEGTTGDGNDSDDSNAESNETPGRHMRRLTSQEAQEAADGNRRTKKQIGDDSGDFFNDPRIINVVRHYQAPTPTCMLQYQVMHPQYLPNHTVDATIILDPSDNGQMTSEDFKNALEALGIHLKDNQANAIVELYDTDGDGFVSTAEFMDAASRYVDEDGNVDFYAFAYGVVRELEEEFGHIRDFDSQSSTSDDTDSDWEGVRLGFKRSIRRGKAGPGGRGGGGIDTPPVPTEDVVELETLISKKWKVEHHEKNNTTHLLKWEDYEGTGIRRPKHIQHIYAGMSARDRAKIAYSTASPNKFTGKLGLASVPENIVTPRRLTPRDESGISPLSPSRMSVTSALTNEGLSPTRQSPTKLTPRSGGAFDTPNSSPSKSNLKDAAVNYRGYWEDGKYVSAAEHKVQAEEALAVNQLLSGSGINISHEADDIYYHSSRRDSMDNTLSASLLNLSSQVGREISAAGISDSAAVENLVNLQQPGGYWKLNAAMCVQIKCQLRSSLSAKPGGCEKELWATMIVLEFFSKYCPRLTSQWQLSAKIANKWIDKRDGFGGGGDGGGGGEGAIVSRRFDEAVRKRARKFLKHELIDDGGWIGYEEDSSSSEDGLRGQGGDENDFRSSNVVKDPSGSRTWSSNDWKGKVTAEDEHRRKLQIQQWKKSSFGILARMTGKQRHENPLDDFFLVASDSEDEIENENKNKNKNKNKNEIELVGPGGGSELLRRSVQFDPVAETNEGDKVGSKVPLPPSASASAPIHRHTKSGFVPFDAKSVYDVYNKEGREVTVQSLGLKCSVGAHKNRYVEIKPLCARHFILRQPPAAGAGAGGKGGVAPSLVCVGTFGKVESDPIRICTGGAPPGYKPDVLRVHYSPQYSVVRFGLFQTNEISIGSATIELRNKIDVLSDGGQDKVFVLDIVGPDGETGGYFGQFAVMMRLVTGVGAGQGQGQGEVGGKVGRGEEVKEERIEQAKVRARASNKDTMKILKEASSFSNAAKKMVEGEEKGEEEGGEEGGEEVGETISIGRVGVVPPNLAEDDLVVARICQNNLIPDNMVTKMYNMEIVVGHEKRKRLTWNPVASGTYKVISTCPQVIVPLQDKIYIAIGESGGEKVIRLLFLANKHPMTMQAGIIIQREGDGRICECLKFSLEYRDA</sequence>
<name>A0A9W7EZJ9_9STRA</name>
<feature type="region of interest" description="Disordered" evidence="2">
    <location>
        <begin position="70"/>
        <end position="114"/>
    </location>
</feature>
<feature type="compositionally biased region" description="Acidic residues" evidence="2">
    <location>
        <begin position="294"/>
        <end position="303"/>
    </location>
</feature>
<feature type="region of interest" description="Disordered" evidence="2">
    <location>
        <begin position="500"/>
        <end position="544"/>
    </location>
</feature>
<dbReference type="GO" id="GO:0005886">
    <property type="term" value="C:plasma membrane"/>
    <property type="evidence" value="ECO:0007669"/>
    <property type="project" value="TreeGrafter"/>
</dbReference>
<reference evidence="6" key="1">
    <citation type="journal article" date="2023" name="Commun. Biol.">
        <title>Genome analysis of Parmales, the sister group of diatoms, reveals the evolutionary specialization of diatoms from phago-mixotrophs to photoautotrophs.</title>
        <authorList>
            <person name="Ban H."/>
            <person name="Sato S."/>
            <person name="Yoshikawa S."/>
            <person name="Yamada K."/>
            <person name="Nakamura Y."/>
            <person name="Ichinomiya M."/>
            <person name="Sato N."/>
            <person name="Blanc-Mathieu R."/>
            <person name="Endo H."/>
            <person name="Kuwata A."/>
            <person name="Ogata H."/>
        </authorList>
    </citation>
    <scope>NUCLEOTIDE SEQUENCE [LARGE SCALE GENOMIC DNA]</scope>
    <source>
        <strain evidence="6">NIES 3699</strain>
    </source>
</reference>
<dbReference type="PANTHER" id="PTHR13018:SF135">
    <property type="entry name" value="CSC1_OSCA1-LIKE 7TM REGION DOMAIN-CONTAINING PROTEIN"/>
    <property type="match status" value="1"/>
</dbReference>
<dbReference type="InterPro" id="IPR018247">
    <property type="entry name" value="EF_Hand_1_Ca_BS"/>
</dbReference>
<evidence type="ECO:0000313" key="5">
    <source>
        <dbReference type="EMBL" id="GMH96167.1"/>
    </source>
</evidence>
<feature type="region of interest" description="Disordered" evidence="2">
    <location>
        <begin position="1722"/>
        <end position="1771"/>
    </location>
</feature>
<keyword evidence="3" id="KW-0812">Transmembrane</keyword>
<dbReference type="InterPro" id="IPR011992">
    <property type="entry name" value="EF-hand-dom_pair"/>
</dbReference>
<comment type="caution">
    <text evidence="5">The sequence shown here is derived from an EMBL/GenBank/DDBJ whole genome shotgun (WGS) entry which is preliminary data.</text>
</comment>
<feature type="compositionally biased region" description="Acidic residues" evidence="2">
    <location>
        <begin position="70"/>
        <end position="91"/>
    </location>
</feature>
<dbReference type="InterPro" id="IPR002048">
    <property type="entry name" value="EF_hand_dom"/>
</dbReference>
<feature type="region of interest" description="Disordered" evidence="2">
    <location>
        <begin position="1853"/>
        <end position="1876"/>
    </location>
</feature>
<dbReference type="InterPro" id="IPR045122">
    <property type="entry name" value="Csc1-like"/>
</dbReference>
<feature type="compositionally biased region" description="Gly residues" evidence="2">
    <location>
        <begin position="1343"/>
        <end position="1353"/>
    </location>
</feature>
<dbReference type="Gene3D" id="1.10.238.10">
    <property type="entry name" value="EF-hand"/>
    <property type="match status" value="1"/>
</dbReference>
<feature type="transmembrane region" description="Helical" evidence="3">
    <location>
        <begin position="830"/>
        <end position="853"/>
    </location>
</feature>
<feature type="transmembrane region" description="Helical" evidence="3">
    <location>
        <begin position="365"/>
        <end position="384"/>
    </location>
</feature>
<dbReference type="Proteomes" id="UP001165160">
    <property type="component" value="Unassembled WGS sequence"/>
</dbReference>
<feature type="transmembrane region" description="Helical" evidence="3">
    <location>
        <begin position="873"/>
        <end position="893"/>
    </location>
</feature>
<feature type="compositionally biased region" description="Polar residues" evidence="2">
    <location>
        <begin position="1741"/>
        <end position="1759"/>
    </location>
</feature>
<feature type="transmembrane region" description="Helical" evidence="3">
    <location>
        <begin position="447"/>
        <end position="470"/>
    </location>
</feature>
<keyword evidence="1" id="KW-0106">Calcium</keyword>
<feature type="compositionally biased region" description="Polar residues" evidence="2">
    <location>
        <begin position="200"/>
        <end position="218"/>
    </location>
</feature>
<dbReference type="EMBL" id="BRXX01000179">
    <property type="protein sequence ID" value="GMH96167.1"/>
    <property type="molecule type" value="Genomic_DNA"/>
</dbReference>
<feature type="region of interest" description="Disordered" evidence="2">
    <location>
        <begin position="1130"/>
        <end position="1183"/>
    </location>
</feature>
<dbReference type="CDD" id="cd00051">
    <property type="entry name" value="EFh"/>
    <property type="match status" value="1"/>
</dbReference>
<feature type="transmembrane region" description="Helical" evidence="3">
    <location>
        <begin position="963"/>
        <end position="993"/>
    </location>
</feature>
<evidence type="ECO:0000259" key="4">
    <source>
        <dbReference type="PROSITE" id="PS50222"/>
    </source>
</evidence>
<feature type="compositionally biased region" description="Basic residues" evidence="2">
    <location>
        <begin position="506"/>
        <end position="532"/>
    </location>
</feature>
<dbReference type="GO" id="GO:0005227">
    <property type="term" value="F:calcium-activated cation channel activity"/>
    <property type="evidence" value="ECO:0007669"/>
    <property type="project" value="InterPro"/>
</dbReference>